<dbReference type="InterPro" id="IPR036890">
    <property type="entry name" value="HATPase_C_sf"/>
</dbReference>
<evidence type="ECO:0000256" key="2">
    <source>
        <dbReference type="ARBA" id="ARBA00008235"/>
    </source>
</evidence>
<name>A0ABD1R1V9_9LAMI</name>
<dbReference type="InterPro" id="IPR016132">
    <property type="entry name" value="Phyto_chromo_attachment"/>
</dbReference>
<keyword evidence="17" id="KW-1185">Reference proteome</keyword>
<dbReference type="SUPFAM" id="SSF55874">
    <property type="entry name" value="ATPase domain of HSP90 chaperone/DNA topoisomerase II/histidine kinase"/>
    <property type="match status" value="1"/>
</dbReference>
<dbReference type="InterPro" id="IPR013767">
    <property type="entry name" value="PAS_fold"/>
</dbReference>
<keyword evidence="7 11" id="KW-0157">Chromophore</keyword>
<evidence type="ECO:0000256" key="3">
    <source>
        <dbReference type="ARBA" id="ARBA00011738"/>
    </source>
</evidence>
<evidence type="ECO:0000256" key="5">
    <source>
        <dbReference type="ARBA" id="ARBA00022606"/>
    </source>
</evidence>
<dbReference type="FunFam" id="3.30.450.270:FF:000001">
    <property type="entry name" value="Phytochrome"/>
    <property type="match status" value="1"/>
</dbReference>
<sequence length="1087" mass="120623">MSSGSTTNKTNCSRSSSVRSRSGAHVVSQTPIDAKLHVDFEESKQHFDYSTSVNGSTSTSNVPSLTVKAYLQKMQRGSLIQPFGCLIAVDEQNLSVLAYSENAPEMLDLAPHAVPSMEQQEALSFGIDVRTLFQPSSAAALQKATNFEEVNLLNPILVHCKNSGKPFYAILHRIDVGLVIDLEPVNPADVPVTAAGALKSYKLAAKAISRIQSLPSGNVSLLCDVLVREVKDLTGYDRVMIYKFHEDEHGEVVAECCRSGLEPYLGLHYPATDIPQASRFLFMKNKVRMIFDCRAQPVKVIQDKGLPRPLSLSGSTLRSPHGCHAQYMANMGSIASLVMSVMINEEVDEMDDNQQKGRKLWGLLVCHHTSPRFVPFPLRYACEFLVQVFGVQINKEVELEAQLKEKHILHTQTVLCDMLLRDAPMGIVTQSPNVMDLVRCDGSVLYYRNKCWLLGVTPSEAQIRDIAAWLLESHGSSTGLSTDSLMEAGYPGASILGDAVCGMAAVRISSRDFLFWFRSHTAKEIKWELILRGSLQDEIVNDAKMIVSVPAVDTSIQRVDELRIVTNEMVRLIETASIPILAVDTSGDINGWNTKVAELTGLNLQKALGRPFVDLVVDDAVDVVKNVLSLALQGQEEKNVEIKLKTFGPQEENGPVILVANACCSRDVKENIVGVCFVGQDVTGQRMILDKYNQIQGDYVGIVRSPCALIPPIFMMDEHGRCVEWNDAMQKLSGLKREQAIDQILLGEVFTVHNLGCRVKDQDTLTKLRILLNAVIAGQDAKKLVFGFFNQQGKYVEALISANKRTDAGGRITGILCFLHVASPELQYAMQVQRISEQATANTQTKLAYIRGEIRNPLNGIKCLQNLMKSSDLSKEQRQLLKTSALCRAQLANIIDDADIESIEGSYTEMKSDEFNLGEALEVVKNQVMILSRERQVQVRYDLPAEVSSMYLYGDILRLQQVLSDFLATAVFFTSPFEGSSIEFRLILRKECIGTLTHVLHMDFWIMHPAPGIPEELIQEMFYHNNGVSREGLGLYISQKLVKIMNGTVQYLREAEKSSFIILVEFPFARGPPTDENGLKLKQAKIA</sequence>
<proteinExistence type="inferred from homology"/>
<evidence type="ECO:0000256" key="8">
    <source>
        <dbReference type="ARBA" id="ARBA00023015"/>
    </source>
</evidence>
<dbReference type="Pfam" id="PF00360">
    <property type="entry name" value="PHY"/>
    <property type="match status" value="1"/>
</dbReference>
<evidence type="ECO:0000256" key="6">
    <source>
        <dbReference type="ARBA" id="ARBA00022737"/>
    </source>
</evidence>
<evidence type="ECO:0000256" key="1">
    <source>
        <dbReference type="ARBA" id="ARBA00002479"/>
    </source>
</evidence>
<dbReference type="FunFam" id="3.30.450.20:FF:000039">
    <property type="entry name" value="Phytochrome"/>
    <property type="match status" value="1"/>
</dbReference>
<dbReference type="InterPro" id="IPR013516">
    <property type="entry name" value="Phyto_chromo_BS"/>
</dbReference>
<evidence type="ECO:0000259" key="15">
    <source>
        <dbReference type="PROSITE" id="PS50112"/>
    </source>
</evidence>
<feature type="domain" description="PAS" evidence="15">
    <location>
        <begin position="708"/>
        <end position="750"/>
    </location>
</feature>
<evidence type="ECO:0000313" key="17">
    <source>
        <dbReference type="Proteomes" id="UP001604336"/>
    </source>
</evidence>
<gene>
    <name evidence="16" type="ORF">Adt_34597</name>
</gene>
<evidence type="ECO:0000256" key="12">
    <source>
        <dbReference type="SAM" id="MobiDB-lite"/>
    </source>
</evidence>
<evidence type="ECO:0000256" key="9">
    <source>
        <dbReference type="ARBA" id="ARBA00023163"/>
    </source>
</evidence>
<dbReference type="AlphaFoldDB" id="A0ABD1R1V9"/>
<dbReference type="PANTHER" id="PTHR47876:SF3">
    <property type="entry name" value="PHYTOCHROME 1"/>
    <property type="match status" value="1"/>
</dbReference>
<dbReference type="Gene3D" id="1.10.287.130">
    <property type="match status" value="1"/>
</dbReference>
<dbReference type="EMBL" id="JBFOLK010000010">
    <property type="protein sequence ID" value="KAL2481631.1"/>
    <property type="molecule type" value="Genomic_DNA"/>
</dbReference>
<dbReference type="CDD" id="cd00082">
    <property type="entry name" value="HisKA"/>
    <property type="match status" value="1"/>
</dbReference>
<dbReference type="InterPro" id="IPR003661">
    <property type="entry name" value="HisK_dim/P_dom"/>
</dbReference>
<dbReference type="SMART" id="SM00065">
    <property type="entry name" value="GAF"/>
    <property type="match status" value="1"/>
</dbReference>
<feature type="compositionally biased region" description="Polar residues" evidence="12">
    <location>
        <begin position="1"/>
        <end position="12"/>
    </location>
</feature>
<dbReference type="NCBIfam" id="TIGR00229">
    <property type="entry name" value="sensory_box"/>
    <property type="match status" value="1"/>
</dbReference>
<dbReference type="SMART" id="SM00091">
    <property type="entry name" value="PAS"/>
    <property type="match status" value="2"/>
</dbReference>
<reference evidence="17" key="1">
    <citation type="submission" date="2024-07" db="EMBL/GenBank/DDBJ databases">
        <title>Two chromosome-level genome assemblies of Korean endemic species Abeliophyllum distichum and Forsythia ovata (Oleaceae).</title>
        <authorList>
            <person name="Jang H."/>
        </authorList>
    </citation>
    <scope>NUCLEOTIDE SEQUENCE [LARGE SCALE GENOMIC DNA]</scope>
</reference>
<dbReference type="SUPFAM" id="SSF55781">
    <property type="entry name" value="GAF domain-like"/>
    <property type="match status" value="2"/>
</dbReference>
<evidence type="ECO:0000256" key="4">
    <source>
        <dbReference type="ARBA" id="ARBA00022543"/>
    </source>
</evidence>
<dbReference type="Pfam" id="PF02518">
    <property type="entry name" value="HATPase_c"/>
    <property type="match status" value="1"/>
</dbReference>
<comment type="PTM">
    <text evidence="11">Contains one covalently linked phytochromobilin chromophore.</text>
</comment>
<dbReference type="PROSITE" id="PS50046">
    <property type="entry name" value="PHYTOCHROME_2"/>
    <property type="match status" value="1"/>
</dbReference>
<dbReference type="InterPro" id="IPR044767">
    <property type="entry name" value="Phy_HATPase-like"/>
</dbReference>
<feature type="domain" description="Phytochrome chromophore attachment site" evidence="13">
    <location>
        <begin position="218"/>
        <end position="387"/>
    </location>
</feature>
<dbReference type="InterPro" id="IPR029016">
    <property type="entry name" value="GAF-like_dom_sf"/>
</dbReference>
<dbReference type="Proteomes" id="UP001604336">
    <property type="component" value="Unassembled WGS sequence"/>
</dbReference>
<dbReference type="InterPro" id="IPR001294">
    <property type="entry name" value="Phytochrome"/>
</dbReference>
<dbReference type="PROSITE" id="PS00245">
    <property type="entry name" value="PHYTOCHROME_1"/>
    <property type="match status" value="1"/>
</dbReference>
<dbReference type="InterPro" id="IPR013515">
    <property type="entry name" value="Phytochrome_cen-reg"/>
</dbReference>
<dbReference type="InterPro" id="IPR013654">
    <property type="entry name" value="PAS_2"/>
</dbReference>
<dbReference type="Gene3D" id="3.30.450.270">
    <property type="match status" value="1"/>
</dbReference>
<keyword evidence="10" id="KW-0675">Receptor</keyword>
<evidence type="ECO:0000256" key="7">
    <source>
        <dbReference type="ARBA" id="ARBA00022991"/>
    </source>
</evidence>
<organism evidence="16 17">
    <name type="scientific">Abeliophyllum distichum</name>
    <dbReference type="NCBI Taxonomy" id="126358"/>
    <lineage>
        <taxon>Eukaryota</taxon>
        <taxon>Viridiplantae</taxon>
        <taxon>Streptophyta</taxon>
        <taxon>Embryophyta</taxon>
        <taxon>Tracheophyta</taxon>
        <taxon>Spermatophyta</taxon>
        <taxon>Magnoliopsida</taxon>
        <taxon>eudicotyledons</taxon>
        <taxon>Gunneridae</taxon>
        <taxon>Pentapetalae</taxon>
        <taxon>asterids</taxon>
        <taxon>lamiids</taxon>
        <taxon>Lamiales</taxon>
        <taxon>Oleaceae</taxon>
        <taxon>Forsythieae</taxon>
        <taxon>Abeliophyllum</taxon>
    </lineage>
</organism>
<dbReference type="SMART" id="SM00387">
    <property type="entry name" value="HATPase_c"/>
    <property type="match status" value="1"/>
</dbReference>
<dbReference type="InterPro" id="IPR043150">
    <property type="entry name" value="Phytochrome_PHY_sf"/>
</dbReference>
<dbReference type="Gene3D" id="3.30.450.40">
    <property type="match status" value="1"/>
</dbReference>
<dbReference type="PROSITE" id="PS50112">
    <property type="entry name" value="PAS"/>
    <property type="match status" value="2"/>
</dbReference>
<dbReference type="Gene3D" id="3.30.565.10">
    <property type="entry name" value="Histidine kinase-like ATPase, C-terminal domain"/>
    <property type="match status" value="1"/>
</dbReference>
<dbReference type="PRINTS" id="PR01033">
    <property type="entry name" value="PHYTOCHROME"/>
</dbReference>
<dbReference type="CDD" id="cd00130">
    <property type="entry name" value="PAS"/>
    <property type="match status" value="1"/>
</dbReference>
<dbReference type="InterPro" id="IPR003018">
    <property type="entry name" value="GAF"/>
</dbReference>
<feature type="region of interest" description="Disordered" evidence="12">
    <location>
        <begin position="1"/>
        <end position="28"/>
    </location>
</feature>
<dbReference type="InterPro" id="IPR005467">
    <property type="entry name" value="His_kinase_dom"/>
</dbReference>
<comment type="caution">
    <text evidence="16">The sequence shown here is derived from an EMBL/GenBank/DDBJ whole genome shotgun (WGS) entry which is preliminary data.</text>
</comment>
<accession>A0ABD1R1V9</accession>
<dbReference type="InterPro" id="IPR000014">
    <property type="entry name" value="PAS"/>
</dbReference>
<comment type="similarity">
    <text evidence="2">Belongs to the phytochrome family.</text>
</comment>
<evidence type="ECO:0000259" key="13">
    <source>
        <dbReference type="PROSITE" id="PS50046"/>
    </source>
</evidence>
<feature type="binding site" description="covalent" evidence="11">
    <location>
        <position position="323"/>
    </location>
    <ligand>
        <name>phytochromobilin</name>
        <dbReference type="ChEBI" id="CHEBI:189064"/>
    </ligand>
</feature>
<dbReference type="Pfam" id="PF08446">
    <property type="entry name" value="PAS_2"/>
    <property type="match status" value="1"/>
</dbReference>
<dbReference type="PANTHER" id="PTHR47876">
    <property type="entry name" value="OS08G0260000 PROTEIN"/>
    <property type="match status" value="1"/>
</dbReference>
<keyword evidence="5" id="KW-0716">Sensory transduction</keyword>
<dbReference type="Pfam" id="PF01590">
    <property type="entry name" value="GAF"/>
    <property type="match status" value="1"/>
</dbReference>
<dbReference type="InterPro" id="IPR003594">
    <property type="entry name" value="HATPase_dom"/>
</dbReference>
<dbReference type="SUPFAM" id="SSF55785">
    <property type="entry name" value="PYP-like sensor domain (PAS domain)"/>
    <property type="match status" value="3"/>
</dbReference>
<dbReference type="GO" id="GO:0009881">
    <property type="term" value="F:photoreceptor activity"/>
    <property type="evidence" value="ECO:0007669"/>
    <property type="project" value="UniProtKB-KW"/>
</dbReference>
<dbReference type="Gene3D" id="3.30.450.20">
    <property type="entry name" value="PAS domain"/>
    <property type="match status" value="3"/>
</dbReference>
<dbReference type="FunFam" id="3.30.565.10:FF:000064">
    <property type="entry name" value="Phytochrome"/>
    <property type="match status" value="1"/>
</dbReference>
<evidence type="ECO:0000256" key="11">
    <source>
        <dbReference type="PIRSR" id="PIRSR000084-50"/>
    </source>
</evidence>
<keyword evidence="8" id="KW-0805">Transcription regulation</keyword>
<dbReference type="Pfam" id="PF00989">
    <property type="entry name" value="PAS"/>
    <property type="match status" value="2"/>
</dbReference>
<feature type="domain" description="Histidine kinase" evidence="14">
    <location>
        <begin position="849"/>
        <end position="1070"/>
    </location>
</feature>
<dbReference type="PIRSF" id="PIRSF000084">
    <property type="entry name" value="Phytochrome"/>
    <property type="match status" value="1"/>
</dbReference>
<feature type="compositionally biased region" description="Low complexity" evidence="12">
    <location>
        <begin position="13"/>
        <end position="28"/>
    </location>
</feature>
<dbReference type="CDD" id="cd16932">
    <property type="entry name" value="HATPase_Phy-like"/>
    <property type="match status" value="1"/>
</dbReference>
<keyword evidence="6" id="KW-0677">Repeat</keyword>
<dbReference type="InterPro" id="IPR012129">
    <property type="entry name" value="Phytochrome_A-E"/>
</dbReference>
<keyword evidence="4" id="KW-0600">Photoreceptor protein</keyword>
<protein>
    <submittedName>
        <fullName evidence="16">Phytochrome C</fullName>
    </submittedName>
</protein>
<dbReference type="Pfam" id="PF00512">
    <property type="entry name" value="HisKA"/>
    <property type="match status" value="1"/>
</dbReference>
<comment type="subunit">
    <text evidence="3">Homodimer.</text>
</comment>
<keyword evidence="9" id="KW-0804">Transcription</keyword>
<dbReference type="PROSITE" id="PS50109">
    <property type="entry name" value="HIS_KIN"/>
    <property type="match status" value="1"/>
</dbReference>
<feature type="domain" description="PAS" evidence="15">
    <location>
        <begin position="565"/>
        <end position="635"/>
    </location>
</feature>
<evidence type="ECO:0000313" key="16">
    <source>
        <dbReference type="EMBL" id="KAL2481631.1"/>
    </source>
</evidence>
<dbReference type="InterPro" id="IPR035965">
    <property type="entry name" value="PAS-like_dom_sf"/>
</dbReference>
<evidence type="ECO:0000256" key="10">
    <source>
        <dbReference type="ARBA" id="ARBA00023170"/>
    </source>
</evidence>
<evidence type="ECO:0000259" key="14">
    <source>
        <dbReference type="PROSITE" id="PS50109"/>
    </source>
</evidence>
<comment type="function">
    <text evidence="1">Regulatory photoreceptor which exists in two forms that are reversibly interconvertible by light: the Pr form that absorbs maximally in the red region of the spectrum and the Pfr form that absorbs maximally in the far-red region. Photoconversion of Pr to Pfr induces an array of morphogenic responses, whereas reconversion of Pfr to Pr cancels the induction of those responses. Pfr controls the expression of a number of nuclear genes including those encoding the small subunit of ribulose-bisphosphate carboxylase, chlorophyll A/B binding protein, protochlorophyllide reductase, rRNA, etc. It also controls the expression of its own gene(s) in a negative feedback fashion.</text>
</comment>